<feature type="compositionally biased region" description="Low complexity" evidence="1">
    <location>
        <begin position="87"/>
        <end position="106"/>
    </location>
</feature>
<feature type="region of interest" description="Disordered" evidence="1">
    <location>
        <begin position="232"/>
        <end position="252"/>
    </location>
</feature>
<reference evidence="3" key="1">
    <citation type="journal article" date="2021" name="BMC Genomics">
        <title>Chromosome-level genome assembly and manually-curated proteome of model necrotroph Parastagonospora nodorum Sn15 reveals a genome-wide trove of candidate effector homologs, and redundancy of virulence-related functions within an accessory chromosome.</title>
        <authorList>
            <person name="Bertazzoni S."/>
            <person name="Jones D.A.B."/>
            <person name="Phan H.T."/>
            <person name="Tan K.-C."/>
            <person name="Hane J.K."/>
        </authorList>
    </citation>
    <scope>NUCLEOTIDE SEQUENCE [LARGE SCALE GENOMIC DNA]</scope>
    <source>
        <strain evidence="3">SN15 / ATCC MYA-4574 / FGSC 10173)</strain>
    </source>
</reference>
<keyword evidence="3" id="KW-1185">Reference proteome</keyword>
<feature type="compositionally biased region" description="Polar residues" evidence="1">
    <location>
        <begin position="107"/>
        <end position="120"/>
    </location>
</feature>
<dbReference type="Proteomes" id="UP000663193">
    <property type="component" value="Chromosome 10"/>
</dbReference>
<feature type="region of interest" description="Disordered" evidence="1">
    <location>
        <begin position="43"/>
        <end position="120"/>
    </location>
</feature>
<protein>
    <submittedName>
        <fullName evidence="2">Uncharacterized protein</fullName>
    </submittedName>
</protein>
<accession>A0A7U2I205</accession>
<evidence type="ECO:0000256" key="1">
    <source>
        <dbReference type="SAM" id="MobiDB-lite"/>
    </source>
</evidence>
<evidence type="ECO:0000313" key="3">
    <source>
        <dbReference type="Proteomes" id="UP000663193"/>
    </source>
</evidence>
<proteinExistence type="predicted"/>
<gene>
    <name evidence="2" type="ORF">JI435_438230</name>
</gene>
<dbReference type="VEuPathDB" id="FungiDB:JI435_438230"/>
<organism evidence="2 3">
    <name type="scientific">Phaeosphaeria nodorum (strain SN15 / ATCC MYA-4574 / FGSC 10173)</name>
    <name type="common">Glume blotch fungus</name>
    <name type="synonym">Parastagonospora nodorum</name>
    <dbReference type="NCBI Taxonomy" id="321614"/>
    <lineage>
        <taxon>Eukaryota</taxon>
        <taxon>Fungi</taxon>
        <taxon>Dikarya</taxon>
        <taxon>Ascomycota</taxon>
        <taxon>Pezizomycotina</taxon>
        <taxon>Dothideomycetes</taxon>
        <taxon>Pleosporomycetidae</taxon>
        <taxon>Pleosporales</taxon>
        <taxon>Pleosporineae</taxon>
        <taxon>Phaeosphaeriaceae</taxon>
        <taxon>Parastagonospora</taxon>
    </lineage>
</organism>
<name>A0A7U2I205_PHANO</name>
<dbReference type="EMBL" id="CP069032">
    <property type="protein sequence ID" value="QRD00411.1"/>
    <property type="molecule type" value="Genomic_DNA"/>
</dbReference>
<dbReference type="AlphaFoldDB" id="A0A7U2I205"/>
<sequence>MQFKMMMDAVSNPAPNVFSVTAPPLVDPALSAVTIDQDNNSTFMLDTASLPPSPLLKQRRSESSSARSMPSTQSHRVENRTSHRSRSSTSSSKTSSQQSLSSSTDRPNSTSPTYSLLSTRSSPMVLDEPVSHNTARFTKILATCREAEFTDFDSMASTYYTCTLEKSSVPEMAQRASRSRHLPRVMQNLHANSKTWPRYESRGIHEAATEHAKSVYEEELQEVTRGLDERMQADNLSTLHERRRNPGGSEKDRAMAQLTSLPEDVEMVVQDKAPRLWSLLTELAGPESLYCDKVSHAVVALLIKGRQSQWNN</sequence>
<dbReference type="OrthoDB" id="194358at2759"/>
<evidence type="ECO:0000313" key="2">
    <source>
        <dbReference type="EMBL" id="QRD00411.1"/>
    </source>
</evidence>